<gene>
    <name evidence="1" type="ORF">BSL82_15245</name>
</gene>
<dbReference type="Gene3D" id="3.40.1260.10">
    <property type="entry name" value="DsrEFH-like"/>
    <property type="match status" value="1"/>
</dbReference>
<sequence>MTEQRPLALMLGSAAHDRLHAGLSLAAASAALGRAVAIYLHADAVRLLDPGLNWAEDVRFAAVGSPAIAELLASAMELGVRVTACQTGLALTGLSADALPEGVEPGGLVDFLGQARDAEIVLG</sequence>
<dbReference type="Proteomes" id="UP000182063">
    <property type="component" value="Chromosome"/>
</dbReference>
<dbReference type="Pfam" id="PF02635">
    <property type="entry name" value="DsrE"/>
    <property type="match status" value="1"/>
</dbReference>
<dbReference type="PANTHER" id="PTHR34655:SF3">
    <property type="match status" value="1"/>
</dbReference>
<organism evidence="1 2">
    <name type="scientific">Tardibacter chloracetimidivorans</name>
    <dbReference type="NCBI Taxonomy" id="1921510"/>
    <lineage>
        <taxon>Bacteria</taxon>
        <taxon>Pseudomonadati</taxon>
        <taxon>Pseudomonadota</taxon>
        <taxon>Alphaproteobacteria</taxon>
        <taxon>Sphingomonadales</taxon>
        <taxon>Sphingomonadaceae</taxon>
        <taxon>Tardibacter</taxon>
    </lineage>
</organism>
<dbReference type="STRING" id="1921510.BSL82_15245"/>
<dbReference type="EMBL" id="CP018221">
    <property type="protein sequence ID" value="API60475.1"/>
    <property type="molecule type" value="Genomic_DNA"/>
</dbReference>
<evidence type="ECO:0000313" key="2">
    <source>
        <dbReference type="Proteomes" id="UP000182063"/>
    </source>
</evidence>
<reference evidence="2" key="1">
    <citation type="submission" date="2016-11" db="EMBL/GenBank/DDBJ databases">
        <title>Complete Genome Sequence of alachlor-degrading Sphingomonas sp. strain JJ-A5.</title>
        <authorList>
            <person name="Lee H."/>
            <person name="Ka J.-O."/>
        </authorList>
    </citation>
    <scope>NUCLEOTIDE SEQUENCE [LARGE SCALE GENOMIC DNA]</scope>
    <source>
        <strain evidence="2">JJ-A5</strain>
    </source>
</reference>
<name>A0A1L3ZXY7_9SPHN</name>
<dbReference type="SUPFAM" id="SSF75169">
    <property type="entry name" value="DsrEFH-like"/>
    <property type="match status" value="1"/>
</dbReference>
<accession>A0A1L3ZXY7</accession>
<dbReference type="RefSeq" id="WP_072598142.1">
    <property type="nucleotide sequence ID" value="NZ_CP018221.1"/>
</dbReference>
<keyword evidence="2" id="KW-1185">Reference proteome</keyword>
<protein>
    <submittedName>
        <fullName evidence="1">Uncharacterized protein</fullName>
    </submittedName>
</protein>
<evidence type="ECO:0000313" key="1">
    <source>
        <dbReference type="EMBL" id="API60475.1"/>
    </source>
</evidence>
<dbReference type="InterPro" id="IPR027396">
    <property type="entry name" value="DsrEFH-like"/>
</dbReference>
<dbReference type="InterPro" id="IPR003787">
    <property type="entry name" value="Sulphur_relay_DsrE/F-like"/>
</dbReference>
<dbReference type="PANTHER" id="PTHR34655">
    <property type="entry name" value="CONSERVED WITHIN P. AEROPHILUM"/>
    <property type="match status" value="1"/>
</dbReference>
<dbReference type="AlphaFoldDB" id="A0A1L3ZXY7"/>
<proteinExistence type="predicted"/>
<dbReference type="KEGG" id="sphj:BSL82_15245"/>